<dbReference type="InterPro" id="IPR036866">
    <property type="entry name" value="RibonucZ/Hydroxyglut_hydro"/>
</dbReference>
<dbReference type="SUPFAM" id="SSF56281">
    <property type="entry name" value="Metallo-hydrolase/oxidoreductase"/>
    <property type="match status" value="1"/>
</dbReference>
<dbReference type="PANTHER" id="PTHR43223">
    <property type="entry name" value="ALKYL/ARYL-SULFATASE"/>
    <property type="match status" value="1"/>
</dbReference>
<dbReference type="Proteomes" id="UP000023152">
    <property type="component" value="Unassembled WGS sequence"/>
</dbReference>
<dbReference type="Gene3D" id="1.25.40.880">
    <property type="entry name" value="Alkyl sulfatase, dimerisation domain"/>
    <property type="match status" value="1"/>
</dbReference>
<accession>X6PEG4</accession>
<evidence type="ECO:0000313" key="3">
    <source>
        <dbReference type="Proteomes" id="UP000023152"/>
    </source>
</evidence>
<keyword evidence="3" id="KW-1185">Reference proteome</keyword>
<dbReference type="OrthoDB" id="449487at2759"/>
<evidence type="ECO:0000313" key="2">
    <source>
        <dbReference type="EMBL" id="ETO36087.1"/>
    </source>
</evidence>
<reference evidence="2 3" key="1">
    <citation type="journal article" date="2013" name="Curr. Biol.">
        <title>The Genome of the Foraminiferan Reticulomyxa filosa.</title>
        <authorList>
            <person name="Glockner G."/>
            <person name="Hulsmann N."/>
            <person name="Schleicher M."/>
            <person name="Noegel A.A."/>
            <person name="Eichinger L."/>
            <person name="Gallinger C."/>
            <person name="Pawlowski J."/>
            <person name="Sierra R."/>
            <person name="Euteneuer U."/>
            <person name="Pillet L."/>
            <person name="Moustafa A."/>
            <person name="Platzer M."/>
            <person name="Groth M."/>
            <person name="Szafranski K."/>
            <person name="Schliwa M."/>
        </authorList>
    </citation>
    <scope>NUCLEOTIDE SEQUENCE [LARGE SCALE GENOMIC DNA]</scope>
</reference>
<dbReference type="Gene3D" id="3.30.1050.10">
    <property type="entry name" value="SCP2 sterol-binding domain"/>
    <property type="match status" value="1"/>
</dbReference>
<dbReference type="GO" id="GO:0046983">
    <property type="term" value="F:protein dimerization activity"/>
    <property type="evidence" value="ECO:0007669"/>
    <property type="project" value="InterPro"/>
</dbReference>
<dbReference type="InterPro" id="IPR052195">
    <property type="entry name" value="Bact_Alkyl/Aryl-Sulfatase"/>
</dbReference>
<dbReference type="InterPro" id="IPR029228">
    <property type="entry name" value="Alkyl_sulf_dimr"/>
</dbReference>
<feature type="domain" description="Alkyl sulfatase dimerisation" evidence="1">
    <location>
        <begin position="11"/>
        <end position="76"/>
    </location>
</feature>
<name>X6PEG4_RETFI</name>
<dbReference type="AlphaFoldDB" id="X6PEG4"/>
<comment type="caution">
    <text evidence="2">The sequence shown here is derived from an EMBL/GenBank/DDBJ whole genome shotgun (WGS) entry which is preliminary data.</text>
</comment>
<proteinExistence type="predicted"/>
<organism evidence="2 3">
    <name type="scientific">Reticulomyxa filosa</name>
    <dbReference type="NCBI Taxonomy" id="46433"/>
    <lineage>
        <taxon>Eukaryota</taxon>
        <taxon>Sar</taxon>
        <taxon>Rhizaria</taxon>
        <taxon>Retaria</taxon>
        <taxon>Foraminifera</taxon>
        <taxon>Monothalamids</taxon>
        <taxon>Reticulomyxidae</taxon>
        <taxon>Reticulomyxa</taxon>
    </lineage>
</organism>
<evidence type="ECO:0000259" key="1">
    <source>
        <dbReference type="Pfam" id="PF14863"/>
    </source>
</evidence>
<sequence>MNRGYYVDDIIPKVVSLMPARLRNHPYLCEYYGTVEWSIRGIFESYLGWFSGDPSHLFPLNNIQKGRRLNSFLSTFYDRKSHLSNTQDDKEVVAEMLKDQLKIDQAEWSQEQCQFVLEMSTWLLAAEKGAHEDGVDSHLKFILCQNTNTNITKMTALQKKLHQIKFDSLLCLSRFMISTNARNYYLSSAHEMKLSGFFFLFVCLFEKRGAYKNLRDMAIFASKVADIFFMGRTRFKGDEYMGLNITYTIAIHDQHSVFSLELRDGVMEVHEFIYPLNADIQDYKNWNSDDPLLHEIQQVLDTSKLVVSMSANTWRELAISESFLEKLTTFVTGDVKVIKGSKLDFAQIGKLFER</sequence>
<dbReference type="PANTHER" id="PTHR43223:SF2">
    <property type="entry name" value="METALLO-BETA-LACTAMASE DOMAIN-CONTAINING PROTEIN"/>
    <property type="match status" value="1"/>
</dbReference>
<protein>
    <recommendedName>
        <fullName evidence="1">Alkyl sulfatase dimerisation domain-containing protein</fullName>
    </recommendedName>
</protein>
<dbReference type="Pfam" id="PF14863">
    <property type="entry name" value="Alkyl_sulf_dimr"/>
    <property type="match status" value="1"/>
</dbReference>
<gene>
    <name evidence="2" type="ORF">RFI_00972</name>
</gene>
<dbReference type="EMBL" id="ASPP01001014">
    <property type="protein sequence ID" value="ETO36087.1"/>
    <property type="molecule type" value="Genomic_DNA"/>
</dbReference>
<dbReference type="InterPro" id="IPR036527">
    <property type="entry name" value="SCP2_sterol-bd_dom_sf"/>
</dbReference>
<dbReference type="InterPro" id="IPR038536">
    <property type="entry name" value="Alkyl/aryl-sulf_dimr_sf"/>
</dbReference>